<accession>A0A6A6TZ76</accession>
<dbReference type="PANTHER" id="PTHR45990">
    <property type="entry name" value="DNA REPAIR PROTEIN REV1"/>
    <property type="match status" value="1"/>
</dbReference>
<dbReference type="GO" id="GO:0070987">
    <property type="term" value="P:error-free translesion synthesis"/>
    <property type="evidence" value="ECO:0007669"/>
    <property type="project" value="TreeGrafter"/>
</dbReference>
<organism evidence="3 4">
    <name type="scientific">Microthyrium microscopicum</name>
    <dbReference type="NCBI Taxonomy" id="703497"/>
    <lineage>
        <taxon>Eukaryota</taxon>
        <taxon>Fungi</taxon>
        <taxon>Dikarya</taxon>
        <taxon>Ascomycota</taxon>
        <taxon>Pezizomycotina</taxon>
        <taxon>Dothideomycetes</taxon>
        <taxon>Dothideomycetes incertae sedis</taxon>
        <taxon>Microthyriales</taxon>
        <taxon>Microthyriaceae</taxon>
        <taxon>Microthyrium</taxon>
    </lineage>
</organism>
<protein>
    <recommendedName>
        <fullName evidence="2">BRCT domain-containing protein</fullName>
    </recommendedName>
</protein>
<feature type="domain" description="BRCT" evidence="2">
    <location>
        <begin position="314"/>
        <end position="454"/>
    </location>
</feature>
<evidence type="ECO:0000313" key="4">
    <source>
        <dbReference type="Proteomes" id="UP000799302"/>
    </source>
</evidence>
<dbReference type="InterPro" id="IPR036420">
    <property type="entry name" value="BRCT_dom_sf"/>
</dbReference>
<dbReference type="PANTHER" id="PTHR45990:SF1">
    <property type="entry name" value="DNA REPAIR PROTEIN REV1"/>
    <property type="match status" value="1"/>
</dbReference>
<dbReference type="GO" id="GO:0003887">
    <property type="term" value="F:DNA-directed DNA polymerase activity"/>
    <property type="evidence" value="ECO:0007669"/>
    <property type="project" value="TreeGrafter"/>
</dbReference>
<dbReference type="AlphaFoldDB" id="A0A6A6TZ76"/>
<gene>
    <name evidence="3" type="ORF">BT63DRAFT_429383</name>
</gene>
<dbReference type="SMART" id="SM00292">
    <property type="entry name" value="BRCT"/>
    <property type="match status" value="1"/>
</dbReference>
<dbReference type="GO" id="GO:0005634">
    <property type="term" value="C:nucleus"/>
    <property type="evidence" value="ECO:0007669"/>
    <property type="project" value="TreeGrafter"/>
</dbReference>
<dbReference type="Gene3D" id="3.40.50.10190">
    <property type="entry name" value="BRCT domain"/>
    <property type="match status" value="1"/>
</dbReference>
<sequence length="482" mass="52705">MATTESYPSFSNDWVPPSAQLPSTEAIITEYANAEPEDAQPLPKPQPETTANGLTALTRSWPLSTPPKRKRKQPPTPNLHPSPGSALTASGRKNVESWIATIGSTPETKTPEQVEEKTPESKKRRLTPPSPLMPKIRKISNIKAPLYSPKHPRREVILQANGIALPTKDIFDPWNACTTGHQRAENRMGHSTDWRASRERKLKEQFSDATGRGGKRLYDTVGAGSEQFGKDGRKVNGGWHKGAPGLRGSDQKSIVDCFKAGGTKKNAFPPPFEKTVEAKSSTMETKVDHMQGISEVKSEELANDYDVESSLSAPTSNILRGAVIYINGSTYPLIGDHQLRKMIALHGGNTSLALGRKTVTHVILTHKDPPHKPAQPPLASLFYQTGTFPPASTTTQTDATMQSSFLAAGGGLAAGKIRKEVQQRKAPAIKYVTAHWVLESIKAGKRLPESRFADWRFVEKGQKDVRAFFGVGKGDEDVEKKN</sequence>
<dbReference type="InterPro" id="IPR001357">
    <property type="entry name" value="BRCT_dom"/>
</dbReference>
<dbReference type="Proteomes" id="UP000799302">
    <property type="component" value="Unassembled WGS sequence"/>
</dbReference>
<feature type="compositionally biased region" description="Basic and acidic residues" evidence="1">
    <location>
        <begin position="109"/>
        <end position="121"/>
    </location>
</feature>
<dbReference type="GO" id="GO:0042276">
    <property type="term" value="P:error-prone translesion synthesis"/>
    <property type="evidence" value="ECO:0007669"/>
    <property type="project" value="TreeGrafter"/>
</dbReference>
<dbReference type="EMBL" id="MU004242">
    <property type="protein sequence ID" value="KAF2664621.1"/>
    <property type="molecule type" value="Genomic_DNA"/>
</dbReference>
<proteinExistence type="predicted"/>
<evidence type="ECO:0000256" key="1">
    <source>
        <dbReference type="SAM" id="MobiDB-lite"/>
    </source>
</evidence>
<evidence type="ECO:0000259" key="2">
    <source>
        <dbReference type="PROSITE" id="PS50172"/>
    </source>
</evidence>
<feature type="compositionally biased region" description="Polar residues" evidence="1">
    <location>
        <begin position="1"/>
        <end position="12"/>
    </location>
</feature>
<keyword evidence="4" id="KW-1185">Reference proteome</keyword>
<dbReference type="SUPFAM" id="SSF52113">
    <property type="entry name" value="BRCT domain"/>
    <property type="match status" value="1"/>
</dbReference>
<name>A0A6A6TZ76_9PEZI</name>
<dbReference type="OrthoDB" id="427711at2759"/>
<dbReference type="GO" id="GO:0017125">
    <property type="term" value="F:deoxycytidyl transferase activity"/>
    <property type="evidence" value="ECO:0007669"/>
    <property type="project" value="TreeGrafter"/>
</dbReference>
<feature type="compositionally biased region" description="Polar residues" evidence="1">
    <location>
        <begin position="47"/>
        <end position="63"/>
    </location>
</feature>
<evidence type="ECO:0000313" key="3">
    <source>
        <dbReference type="EMBL" id="KAF2664621.1"/>
    </source>
</evidence>
<dbReference type="PROSITE" id="PS50172">
    <property type="entry name" value="BRCT"/>
    <property type="match status" value="1"/>
</dbReference>
<feature type="region of interest" description="Disordered" evidence="1">
    <location>
        <begin position="1"/>
        <end position="134"/>
    </location>
</feature>
<reference evidence="3" key="1">
    <citation type="journal article" date="2020" name="Stud. Mycol.">
        <title>101 Dothideomycetes genomes: a test case for predicting lifestyles and emergence of pathogens.</title>
        <authorList>
            <person name="Haridas S."/>
            <person name="Albert R."/>
            <person name="Binder M."/>
            <person name="Bloem J."/>
            <person name="Labutti K."/>
            <person name="Salamov A."/>
            <person name="Andreopoulos B."/>
            <person name="Baker S."/>
            <person name="Barry K."/>
            <person name="Bills G."/>
            <person name="Bluhm B."/>
            <person name="Cannon C."/>
            <person name="Castanera R."/>
            <person name="Culley D."/>
            <person name="Daum C."/>
            <person name="Ezra D."/>
            <person name="Gonzalez J."/>
            <person name="Henrissat B."/>
            <person name="Kuo A."/>
            <person name="Liang C."/>
            <person name="Lipzen A."/>
            <person name="Lutzoni F."/>
            <person name="Magnuson J."/>
            <person name="Mondo S."/>
            <person name="Nolan M."/>
            <person name="Ohm R."/>
            <person name="Pangilinan J."/>
            <person name="Park H.-J."/>
            <person name="Ramirez L."/>
            <person name="Alfaro M."/>
            <person name="Sun H."/>
            <person name="Tritt A."/>
            <person name="Yoshinaga Y."/>
            <person name="Zwiers L.-H."/>
            <person name="Turgeon B."/>
            <person name="Goodwin S."/>
            <person name="Spatafora J."/>
            <person name="Crous P."/>
            <person name="Grigoriev I."/>
        </authorList>
    </citation>
    <scope>NUCLEOTIDE SEQUENCE</scope>
    <source>
        <strain evidence="3">CBS 115976</strain>
    </source>
</reference>
<feature type="region of interest" description="Disordered" evidence="1">
    <location>
        <begin position="220"/>
        <end position="246"/>
    </location>
</feature>